<dbReference type="InterPro" id="IPR001647">
    <property type="entry name" value="HTH_TetR"/>
</dbReference>
<feature type="DNA-binding region" description="H-T-H motif" evidence="4">
    <location>
        <begin position="41"/>
        <end position="60"/>
    </location>
</feature>
<evidence type="ECO:0000256" key="3">
    <source>
        <dbReference type="ARBA" id="ARBA00023163"/>
    </source>
</evidence>
<evidence type="ECO:0000313" key="6">
    <source>
        <dbReference type="EMBL" id="APH74266.1"/>
    </source>
</evidence>
<dbReference type="Gene3D" id="1.10.357.10">
    <property type="entry name" value="Tetracycline Repressor, domain 2"/>
    <property type="match status" value="1"/>
</dbReference>
<keyword evidence="1" id="KW-0805">Transcription regulation</keyword>
<dbReference type="Pfam" id="PF00440">
    <property type="entry name" value="TetR_N"/>
    <property type="match status" value="1"/>
</dbReference>
<feature type="domain" description="HTH tetR-type" evidence="5">
    <location>
        <begin position="18"/>
        <end position="78"/>
    </location>
</feature>
<evidence type="ECO:0000259" key="5">
    <source>
        <dbReference type="PROSITE" id="PS50977"/>
    </source>
</evidence>
<evidence type="ECO:0000256" key="4">
    <source>
        <dbReference type="PROSITE-ProRule" id="PRU00335"/>
    </source>
</evidence>
<keyword evidence="7" id="KW-1185">Reference proteome</keyword>
<dbReference type="AlphaFoldDB" id="A0A1L3SXW6"/>
<sequence length="190" mass="20578">MSITTTPEGGRRLSTTKANSRERILAAAAEVARNAGPGSLSLDAIAHQAGVSKGGLLYNFPSKAKLLQGLVEKHLAEMEQSLDAAAARGEPLLAAYMRLMKSSSVEDRPPASWIFSAIAEDPEFLAPINQFRRRLLARLRAETDDRAGVLVAFFAMEGLQCMKLFDDELLDAEDRRLLIERAHEVAGGGS</sequence>
<organism evidence="6 7">
    <name type="scientific">Aquibium oceanicum</name>
    <dbReference type="NCBI Taxonomy" id="1670800"/>
    <lineage>
        <taxon>Bacteria</taxon>
        <taxon>Pseudomonadati</taxon>
        <taxon>Pseudomonadota</taxon>
        <taxon>Alphaproteobacteria</taxon>
        <taxon>Hyphomicrobiales</taxon>
        <taxon>Phyllobacteriaceae</taxon>
        <taxon>Aquibium</taxon>
    </lineage>
</organism>
<dbReference type="InterPro" id="IPR041479">
    <property type="entry name" value="TetR_CgmR_C"/>
</dbReference>
<dbReference type="PANTHER" id="PTHR30055">
    <property type="entry name" value="HTH-TYPE TRANSCRIPTIONAL REGULATOR RUTR"/>
    <property type="match status" value="1"/>
</dbReference>
<dbReference type="Pfam" id="PF17937">
    <property type="entry name" value="TetR_C_28"/>
    <property type="match status" value="1"/>
</dbReference>
<dbReference type="InterPro" id="IPR050109">
    <property type="entry name" value="HTH-type_TetR-like_transc_reg"/>
</dbReference>
<dbReference type="GO" id="GO:0000976">
    <property type="term" value="F:transcription cis-regulatory region binding"/>
    <property type="evidence" value="ECO:0007669"/>
    <property type="project" value="TreeGrafter"/>
</dbReference>
<dbReference type="PROSITE" id="PS50977">
    <property type="entry name" value="HTH_TETR_2"/>
    <property type="match status" value="1"/>
</dbReference>
<dbReference type="OrthoDB" id="9809772at2"/>
<proteinExistence type="predicted"/>
<dbReference type="EMBL" id="CP018171">
    <property type="protein sequence ID" value="APH74266.1"/>
    <property type="molecule type" value="Genomic_DNA"/>
</dbReference>
<dbReference type="GO" id="GO:0003700">
    <property type="term" value="F:DNA-binding transcription factor activity"/>
    <property type="evidence" value="ECO:0007669"/>
    <property type="project" value="TreeGrafter"/>
</dbReference>
<dbReference type="KEGG" id="meso:BSQ44_25040"/>
<evidence type="ECO:0000256" key="2">
    <source>
        <dbReference type="ARBA" id="ARBA00023125"/>
    </source>
</evidence>
<gene>
    <name evidence="6" type="ORF">BSQ44_25040</name>
</gene>
<reference evidence="7" key="1">
    <citation type="submission" date="2016-11" db="EMBL/GenBank/DDBJ databases">
        <title>Mesorhizobium oceanicum sp. nov., isolated from deep seawater in South China Sea.</title>
        <authorList>
            <person name="Fu G.-Y."/>
        </authorList>
    </citation>
    <scope>NUCLEOTIDE SEQUENCE [LARGE SCALE GENOMIC DNA]</scope>
    <source>
        <strain evidence="7">B7</strain>
    </source>
</reference>
<evidence type="ECO:0000256" key="1">
    <source>
        <dbReference type="ARBA" id="ARBA00023015"/>
    </source>
</evidence>
<accession>A0A1L3SXW6</accession>
<dbReference type="PANTHER" id="PTHR30055:SF234">
    <property type="entry name" value="HTH-TYPE TRANSCRIPTIONAL REGULATOR BETI"/>
    <property type="match status" value="1"/>
</dbReference>
<dbReference type="Proteomes" id="UP000182840">
    <property type="component" value="Chromosome"/>
</dbReference>
<dbReference type="PRINTS" id="PR00455">
    <property type="entry name" value="HTHTETR"/>
</dbReference>
<evidence type="ECO:0000313" key="7">
    <source>
        <dbReference type="Proteomes" id="UP000182840"/>
    </source>
</evidence>
<protein>
    <submittedName>
        <fullName evidence="6">TetR family transcriptional regulator</fullName>
    </submittedName>
</protein>
<dbReference type="InterPro" id="IPR009057">
    <property type="entry name" value="Homeodomain-like_sf"/>
</dbReference>
<keyword evidence="3" id="KW-0804">Transcription</keyword>
<keyword evidence="2 4" id="KW-0238">DNA-binding</keyword>
<name>A0A1L3SXW6_9HYPH</name>
<dbReference type="SUPFAM" id="SSF46689">
    <property type="entry name" value="Homeodomain-like"/>
    <property type="match status" value="1"/>
</dbReference>
<dbReference type="STRING" id="1670800.BSQ44_25040"/>